<keyword evidence="1" id="KW-0378">Hydrolase</keyword>
<dbReference type="InterPro" id="IPR002471">
    <property type="entry name" value="Pept_S9_AS"/>
</dbReference>
<reference evidence="3 4" key="1">
    <citation type="submission" date="2024-02" db="EMBL/GenBank/DDBJ databases">
        <title>Deinococcus aluminii NBRC 112889.</title>
        <authorList>
            <person name="Ichikawa N."/>
            <person name="Katano-Makiyama Y."/>
            <person name="Hidaka K."/>
        </authorList>
    </citation>
    <scope>NUCLEOTIDE SEQUENCE [LARGE SCALE GENOMIC DNA]</scope>
    <source>
        <strain evidence="3 4">NBRC 112889</strain>
    </source>
</reference>
<dbReference type="Pfam" id="PF01738">
    <property type="entry name" value="DLH"/>
    <property type="match status" value="1"/>
</dbReference>
<evidence type="ECO:0000259" key="2">
    <source>
        <dbReference type="Pfam" id="PF01738"/>
    </source>
</evidence>
<evidence type="ECO:0000256" key="1">
    <source>
        <dbReference type="ARBA" id="ARBA00022801"/>
    </source>
</evidence>
<evidence type="ECO:0000313" key="3">
    <source>
        <dbReference type="EMBL" id="GAA5531902.1"/>
    </source>
</evidence>
<protein>
    <recommendedName>
        <fullName evidence="2">Dienelactone hydrolase domain-containing protein</fullName>
    </recommendedName>
</protein>
<keyword evidence="4" id="KW-1185">Reference proteome</keyword>
<dbReference type="Proteomes" id="UP001404956">
    <property type="component" value="Unassembled WGS sequence"/>
</dbReference>
<dbReference type="Gene3D" id="3.40.50.1820">
    <property type="entry name" value="alpha/beta hydrolase"/>
    <property type="match status" value="1"/>
</dbReference>
<dbReference type="RefSeq" id="WP_345450507.1">
    <property type="nucleotide sequence ID" value="NZ_BAABRV010000001.1"/>
</dbReference>
<evidence type="ECO:0000313" key="4">
    <source>
        <dbReference type="Proteomes" id="UP001404956"/>
    </source>
</evidence>
<dbReference type="PROSITE" id="PS00708">
    <property type="entry name" value="PRO_ENDOPEP_SER"/>
    <property type="match status" value="1"/>
</dbReference>
<organism evidence="3 4">
    <name type="scientific">Deinococcus aluminii</name>
    <dbReference type="NCBI Taxonomy" id="1656885"/>
    <lineage>
        <taxon>Bacteria</taxon>
        <taxon>Thermotogati</taxon>
        <taxon>Deinococcota</taxon>
        <taxon>Deinococci</taxon>
        <taxon>Deinococcales</taxon>
        <taxon>Deinococcaceae</taxon>
        <taxon>Deinococcus</taxon>
    </lineage>
</organism>
<dbReference type="PANTHER" id="PTHR22946:SF9">
    <property type="entry name" value="POLYKETIDE TRANSFERASE AF380"/>
    <property type="match status" value="1"/>
</dbReference>
<dbReference type="SUPFAM" id="SSF53474">
    <property type="entry name" value="alpha/beta-Hydrolases"/>
    <property type="match status" value="1"/>
</dbReference>
<accession>A0ABP9X931</accession>
<feature type="domain" description="Dienelactone hydrolase" evidence="2">
    <location>
        <begin position="49"/>
        <end position="275"/>
    </location>
</feature>
<dbReference type="InterPro" id="IPR002925">
    <property type="entry name" value="Dienelactn_hydro"/>
</dbReference>
<dbReference type="InterPro" id="IPR029058">
    <property type="entry name" value="AB_hydrolase_fold"/>
</dbReference>
<gene>
    <name evidence="3" type="ORF">Dalu01_00277</name>
</gene>
<dbReference type="EMBL" id="BAABRV010000001">
    <property type="protein sequence ID" value="GAA5531902.1"/>
    <property type="molecule type" value="Genomic_DNA"/>
</dbReference>
<comment type="caution">
    <text evidence="3">The sequence shown here is derived from an EMBL/GenBank/DDBJ whole genome shotgun (WGS) entry which is preliminary data.</text>
</comment>
<sequence>MSRSLAHGGTLPRIYYVSFPSAAPQQPLTVAAQLRLPVNTQGKGPAVDQGPAVVIVHGSAGIDSRGAFYADALGRVGIATLEIDLWGARGLVGGAAGRPRGVPETLPDAYGALRYLAGRAEIDPDRIGILGFSWGGVVTMLSATEPYTRSFLPDGPKFAAHAAFYPVGWVYNTVPGYEFSALTGAPVLIQTGELDTYDDPDTCPKMVANLPEAARRCVTVKVYPGATHAFDRLEPPITVNDPFAHKGKGGEVQFVPNPHASLQARQTTVQFFRQAFGMTK</sequence>
<name>A0ABP9X931_9DEIO</name>
<proteinExistence type="predicted"/>
<dbReference type="PANTHER" id="PTHR22946">
    <property type="entry name" value="DIENELACTONE HYDROLASE DOMAIN-CONTAINING PROTEIN-RELATED"/>
    <property type="match status" value="1"/>
</dbReference>
<dbReference type="InterPro" id="IPR050261">
    <property type="entry name" value="FrsA_esterase"/>
</dbReference>